<evidence type="ECO:0000313" key="3">
    <source>
        <dbReference type="EMBL" id="MXR20344.1"/>
    </source>
</evidence>
<gene>
    <name evidence="3" type="ORF">GRX66_06895</name>
</gene>
<feature type="compositionally biased region" description="Polar residues" evidence="1">
    <location>
        <begin position="1"/>
        <end position="12"/>
    </location>
</feature>
<dbReference type="Pfam" id="PF18545">
    <property type="entry name" value="HalOD1"/>
    <property type="match status" value="1"/>
</dbReference>
<dbReference type="EMBL" id="WUUU01000038">
    <property type="protein sequence ID" value="MXR20344.1"/>
    <property type="molecule type" value="Genomic_DNA"/>
</dbReference>
<keyword evidence="4" id="KW-1185">Reference proteome</keyword>
<name>A0A6B0SF12_9EURY</name>
<comment type="caution">
    <text evidence="3">The sequence shown here is derived from an EMBL/GenBank/DDBJ whole genome shotgun (WGS) entry which is preliminary data.</text>
</comment>
<protein>
    <recommendedName>
        <fullName evidence="2">Halobacterial output domain-containing protein</fullName>
    </recommendedName>
</protein>
<evidence type="ECO:0000259" key="2">
    <source>
        <dbReference type="Pfam" id="PF18545"/>
    </source>
</evidence>
<sequence length="97" mass="10416">MTEHVSNGGSSTRVEEVEWGSQRPPTAAIVEAIAEATDQDPLDIDPVQNHVDTDALEKLVTSDTTHGDVEVHFEYEAFTVRVEGSGTVEVHATGLGE</sequence>
<accession>A0A6B0SF12</accession>
<dbReference type="AlphaFoldDB" id="A0A6B0SF12"/>
<dbReference type="RefSeq" id="WP_159525896.1">
    <property type="nucleotide sequence ID" value="NZ_WUUU01000038.1"/>
</dbReference>
<feature type="domain" description="Halobacterial output" evidence="2">
    <location>
        <begin position="22"/>
        <end position="91"/>
    </location>
</feature>
<reference evidence="3 4" key="1">
    <citation type="submission" date="2019-12" db="EMBL/GenBank/DDBJ databases">
        <title>Isolation and characterization of three novel carbon monoxide-oxidizing members of Halobacteria from salione crusts and soils.</title>
        <authorList>
            <person name="Myers M.R."/>
            <person name="King G.M."/>
        </authorList>
    </citation>
    <scope>NUCLEOTIDE SEQUENCE [LARGE SCALE GENOMIC DNA]</scope>
    <source>
        <strain evidence="3 4">PCN9</strain>
    </source>
</reference>
<dbReference type="Proteomes" id="UP000471521">
    <property type="component" value="Unassembled WGS sequence"/>
</dbReference>
<feature type="region of interest" description="Disordered" evidence="1">
    <location>
        <begin position="1"/>
        <end position="23"/>
    </location>
</feature>
<organism evidence="3 4">
    <name type="scientific">Halobacterium bonnevillei</name>
    <dbReference type="NCBI Taxonomy" id="2692200"/>
    <lineage>
        <taxon>Archaea</taxon>
        <taxon>Methanobacteriati</taxon>
        <taxon>Methanobacteriota</taxon>
        <taxon>Stenosarchaea group</taxon>
        <taxon>Halobacteria</taxon>
        <taxon>Halobacteriales</taxon>
        <taxon>Halobacteriaceae</taxon>
        <taxon>Halobacterium</taxon>
    </lineage>
</organism>
<proteinExistence type="predicted"/>
<evidence type="ECO:0000313" key="4">
    <source>
        <dbReference type="Proteomes" id="UP000471521"/>
    </source>
</evidence>
<evidence type="ECO:0000256" key="1">
    <source>
        <dbReference type="SAM" id="MobiDB-lite"/>
    </source>
</evidence>
<dbReference type="InterPro" id="IPR040624">
    <property type="entry name" value="HalOD1"/>
</dbReference>